<feature type="region of interest" description="Disordered" evidence="1">
    <location>
        <begin position="1"/>
        <end position="53"/>
    </location>
</feature>
<evidence type="ECO:0000313" key="2">
    <source>
        <dbReference type="EMBL" id="EDM16142.1"/>
    </source>
</evidence>
<dbReference type="Proteomes" id="UP000234681">
    <property type="component" value="Chromosome 7"/>
</dbReference>
<reference evidence="2 3" key="1">
    <citation type="submission" date="2005-09" db="EMBL/GenBank/DDBJ databases">
        <authorList>
            <person name="Mural R.J."/>
            <person name="Li P.W."/>
            <person name="Adams M.D."/>
            <person name="Amanatides P.G."/>
            <person name="Baden-Tillson H."/>
            <person name="Barnstead M."/>
            <person name="Chin S.H."/>
            <person name="Dew I."/>
            <person name="Evans C.A."/>
            <person name="Ferriera S."/>
            <person name="Flanigan M."/>
            <person name="Fosler C."/>
            <person name="Glodek A."/>
            <person name="Gu Z."/>
            <person name="Holt R.A."/>
            <person name="Jennings D."/>
            <person name="Kraft C.L."/>
            <person name="Lu F."/>
            <person name="Nguyen T."/>
            <person name="Nusskern D.R."/>
            <person name="Pfannkoch C.M."/>
            <person name="Sitter C."/>
            <person name="Sutton G.G."/>
            <person name="Venter J.C."/>
            <person name="Wang Z."/>
            <person name="Woodage T."/>
            <person name="Zheng X.H."/>
            <person name="Zhong F."/>
        </authorList>
    </citation>
    <scope>NUCLEOTIDE SEQUENCE [LARGE SCALE GENOMIC DNA]</scope>
    <source>
        <strain>BN</strain>
        <strain evidence="3">Sprague-Dawley</strain>
    </source>
</reference>
<gene>
    <name evidence="2" type="ORF">rCG_60275</name>
</gene>
<dbReference type="EMBL" id="CH473950">
    <property type="protein sequence ID" value="EDM16142.1"/>
    <property type="molecule type" value="Genomic_DNA"/>
</dbReference>
<organism evidence="2 3">
    <name type="scientific">Rattus norvegicus</name>
    <name type="common">Rat</name>
    <dbReference type="NCBI Taxonomy" id="10116"/>
    <lineage>
        <taxon>Eukaryota</taxon>
        <taxon>Metazoa</taxon>
        <taxon>Chordata</taxon>
        <taxon>Craniata</taxon>
        <taxon>Vertebrata</taxon>
        <taxon>Euteleostomi</taxon>
        <taxon>Mammalia</taxon>
        <taxon>Eutheria</taxon>
        <taxon>Euarchontoglires</taxon>
        <taxon>Glires</taxon>
        <taxon>Rodentia</taxon>
        <taxon>Myomorpha</taxon>
        <taxon>Muroidea</taxon>
        <taxon>Muridae</taxon>
        <taxon>Murinae</taxon>
        <taxon>Rattus</taxon>
    </lineage>
</organism>
<proteinExistence type="predicted"/>
<accession>A6HRS6</accession>
<evidence type="ECO:0000256" key="1">
    <source>
        <dbReference type="SAM" id="MobiDB-lite"/>
    </source>
</evidence>
<dbReference type="AlphaFoldDB" id="A6HRS6"/>
<protein>
    <submittedName>
        <fullName evidence="2">RCG60275, isoform CRA_a</fullName>
    </submittedName>
</protein>
<sequence>MNSGGGRPRLFKLPPGTRVGGGGPKARGSSVFRSANKWPGGPSLYPQIPNCQN</sequence>
<name>A6HRS6_RAT</name>
<evidence type="ECO:0000313" key="3">
    <source>
        <dbReference type="Proteomes" id="UP000234681"/>
    </source>
</evidence>